<feature type="region of interest" description="Disordered" evidence="7">
    <location>
        <begin position="959"/>
        <end position="1006"/>
    </location>
</feature>
<keyword evidence="5" id="KW-0539">Nucleus</keyword>
<keyword evidence="10" id="KW-1185">Reference proteome</keyword>
<dbReference type="PROSITE" id="PS00028">
    <property type="entry name" value="ZINC_FINGER_C2H2_1"/>
    <property type="match status" value="10"/>
</dbReference>
<dbReference type="OrthoDB" id="6077919at2759"/>
<keyword evidence="1" id="KW-0479">Metal-binding</keyword>
<dbReference type="Gene3D" id="3.30.160.60">
    <property type="entry name" value="Classic Zinc Finger"/>
    <property type="match status" value="7"/>
</dbReference>
<feature type="domain" description="C2H2-type" evidence="8">
    <location>
        <begin position="275"/>
        <end position="302"/>
    </location>
</feature>
<evidence type="ECO:0000256" key="7">
    <source>
        <dbReference type="SAM" id="MobiDB-lite"/>
    </source>
</evidence>
<evidence type="ECO:0000313" key="10">
    <source>
        <dbReference type="Proteomes" id="UP000507470"/>
    </source>
</evidence>
<evidence type="ECO:0000259" key="8">
    <source>
        <dbReference type="PROSITE" id="PS50157"/>
    </source>
</evidence>
<dbReference type="InterPro" id="IPR013087">
    <property type="entry name" value="Znf_C2H2_type"/>
</dbReference>
<keyword evidence="3 6" id="KW-0863">Zinc-finger</keyword>
<sequence length="2154" mass="248043">MDKPYGCHLCNIGFTKLNELKSHLDGHQNQPIEFRFRCDQCPAAFINKQYLILHQASAHTEQDISHGEQTKSSQEEKAYKCDQCDKSFIRVGNFRTHMHWHENGEDHFECNLCNRKFLNQENLLTHERVHSGNTPYQCGFCSKSYSTIKNLRIHQNRMHKNSKKHACDHCSQTFVSMVKLNQHRMIHFDEPADSDELLVDIKSEQYICNICNKKFQHKGWLENHKKLHEPALLLCNICDRFFKNISDLKQHEVEDHVTHRNIPELSEGKHNEQSYKCDICNKEFIRKPLLDAHLLQHKRQKPFGCNFCPGAFQFANELRMHLMTHKHSRPFSCKLCNARFAQHNQLKTHIRHMHTGLSGNQLTRSPSTEDTSTEENESDAVTVSDADSETDIYVLASSDEQNISTEDEDTDNEAVKHFHPMSKSWQGETDEMNKASVTSKKGPVSFLLFGKLEGFNQRKSLYENTQGLEGTNPKISTQPDCSLNQYDKFEEHFELWENGVSSNIRSFQNPLNTINQPPHSSFNPSGVSEYGRLNQVGGQMIDLPKLSNYAGTDNLLSWPSPQHITLFENIDISEFSDDSHVHDETESKPRKRRHSGRSIMSSGSHVSLRAINQDNSIDITKEENLSYDLIKLDHAKNSNTPNFHYNSIFNKQDITPKVNSTKEEDAKKNVSHCSLLSDISKQATKGKFKDDNIGNNLSSSSRMNFIGHSESKNQNLKICSMNQNENLKGQFTVNGSSLLHENKTDNERKIRQNISENLLEKYFSGKTEICKQFRPKLQSYASVFPKSTYSSAYPGNIQEDDKQSPFKSFIQSYKKRIFQKSGTKKKIRNGHENTKQYDSEDEISFSMPDIVKERSFTQSGYEKTKESDSEVEISFKRPNIKITIRSPKATREYSENVDSSDNEISFRKTKKQKDGVFIKADQNVSFFIAKPMLGYCSSVDECSSVDNDLADQTTIEDCSSIDSDDHKSMSSHGSYLADDSTVPGDDATPESSISESISSSDLESNSTQDYLSGVWDLDYEEENSSVENTLQGASFMYSPISGKSDDESILDDDNLMTDNCSSLESDIEIDIPHQKLHSKRCMKKKKMWLKKNFKFEISKIDNKPFISNAFYQKDSVDETRALQSAVSKIRKKYGENNSVLEDKVASIREMVKRRYFKMKKKSSDGSSRDNSTKKKSPAKTFPTKVSQRLNMNRIRMKNESQLLNKRSREKNYSFNETLSQKQDIKHSIKEPSIRAFQPLVKKKISNRDTPINAVGQISIIRSPRYKTRYAELRIAKKRIKKNSDVDTFEEDTSQSQDFSILSPPDTLDNFVCRQGLLKHSTLNIPEDTQSVKGSSIKSPLYIKSPRYKTRYASQRLAKKRMGSEGGKTSIRSLKSPGAFRITSPIHNTQYASLGPFFNLKSPVYKTRYATRRIAQKRIAIESGKFTDFNSSQLPKGIVYGPTPTSVGSLQTKKRKLSTGNEDLSIITRNIKSKSQSKLKRRSRPRKKDEAACRRKAPKRKGHVQPRKRNQFTTECEMVCRNKSPINKVPKQNIILQSNFEACNKLEKLNVQDVDATIPKTRSGRPVKSPDRYRTIFVSECTVKLSRVPPQKYKKLQHSDVQKDTPFQDIKEKEKKKSKSRKTRNKLIKKTQKDLFSKSENRNNSIYKDNNIKISEHDSNKNKTITRSMERYEIRNKNSDNIDNEQIIETLNLPEGEYFVSDLEETRMNKDRENITKLSRGREIQINNTEHSIKEFEDVTTLRRDNKEKQMENFEIIGIEEAETILANQIREQKDGGQRVDVESICKKIKNKKHLKAVARTNEGNISKQQNLRKTERKIDSLNGNEIPVYNRKNNKISFPNLKNKTFSSKRKRNKLGKKCTNQLTDKKKRLDKNYSLRNKRRDSHDTCSIGSITVYEGVDLDKYIGNESSDSQENFTRKEDCDRNMSDLKLFGRNLDMTGKTKPEERNKYEKLITSSQQETSTRPSLCREFNENTKQLTNRQQNDKICELEQVLPYRIQGYKAAVSEFVIPTVENTRSKCKEREKLIKELQITCDNKRYAREDLKTTVENSTRNIDSNRIGSIKLNLDVGQKEKNMESAFHSKNYENTIDKEADKNEVVKPCIIQKLKEKMGSIVADLMKDNMKKNQAKKTSIHKEPISDNMDKAAYVQLHRLDS</sequence>
<feature type="region of interest" description="Disordered" evidence="7">
    <location>
        <begin position="354"/>
        <end position="384"/>
    </location>
</feature>
<keyword evidence="2" id="KW-0677">Repeat</keyword>
<feature type="region of interest" description="Disordered" evidence="7">
    <location>
        <begin position="1591"/>
        <end position="1630"/>
    </location>
</feature>
<dbReference type="FunFam" id="3.30.160.60:FF:000630">
    <property type="entry name" value="Zinc finger protein 180"/>
    <property type="match status" value="1"/>
</dbReference>
<feature type="domain" description="C2H2-type" evidence="8">
    <location>
        <begin position="79"/>
        <end position="106"/>
    </location>
</feature>
<keyword evidence="4" id="KW-0862">Zinc</keyword>
<dbReference type="Pfam" id="PF12874">
    <property type="entry name" value="zf-met"/>
    <property type="match status" value="1"/>
</dbReference>
<evidence type="ECO:0000256" key="1">
    <source>
        <dbReference type="ARBA" id="ARBA00022723"/>
    </source>
</evidence>
<accession>A0A6J8D2X1</accession>
<reference evidence="9 10" key="1">
    <citation type="submission" date="2020-06" db="EMBL/GenBank/DDBJ databases">
        <authorList>
            <person name="Li R."/>
            <person name="Bekaert M."/>
        </authorList>
    </citation>
    <scope>NUCLEOTIDE SEQUENCE [LARGE SCALE GENOMIC DNA]</scope>
    <source>
        <strain evidence="10">wild</strain>
    </source>
</reference>
<feature type="compositionally biased region" description="Basic and acidic residues" evidence="7">
    <location>
        <begin position="578"/>
        <end position="588"/>
    </location>
</feature>
<evidence type="ECO:0000256" key="6">
    <source>
        <dbReference type="PROSITE-ProRule" id="PRU00042"/>
    </source>
</evidence>
<feature type="domain" description="C2H2-type" evidence="8">
    <location>
        <begin position="136"/>
        <end position="164"/>
    </location>
</feature>
<dbReference type="PANTHER" id="PTHR24377">
    <property type="entry name" value="IP01015P-RELATED"/>
    <property type="match status" value="1"/>
</dbReference>
<dbReference type="InterPro" id="IPR036236">
    <property type="entry name" value="Znf_C2H2_sf"/>
</dbReference>
<dbReference type="Proteomes" id="UP000507470">
    <property type="component" value="Unassembled WGS sequence"/>
</dbReference>
<feature type="domain" description="C2H2-type" evidence="8">
    <location>
        <begin position="331"/>
        <end position="359"/>
    </location>
</feature>
<dbReference type="SUPFAM" id="SSF57667">
    <property type="entry name" value="beta-beta-alpha zinc fingers"/>
    <property type="match status" value="7"/>
</dbReference>
<feature type="compositionally biased region" description="Basic and acidic residues" evidence="7">
    <location>
        <begin position="1161"/>
        <end position="1172"/>
    </location>
</feature>
<dbReference type="EMBL" id="CACVKT020006659">
    <property type="protein sequence ID" value="CAC5403078.1"/>
    <property type="molecule type" value="Genomic_DNA"/>
</dbReference>
<protein>
    <submittedName>
        <fullName evidence="9">KRAB</fullName>
    </submittedName>
</protein>
<name>A0A6J8D2X1_MYTCO</name>
<feature type="region of interest" description="Disordered" evidence="7">
    <location>
        <begin position="1471"/>
        <end position="1509"/>
    </location>
</feature>
<organism evidence="9 10">
    <name type="scientific">Mytilus coruscus</name>
    <name type="common">Sea mussel</name>
    <dbReference type="NCBI Taxonomy" id="42192"/>
    <lineage>
        <taxon>Eukaryota</taxon>
        <taxon>Metazoa</taxon>
        <taxon>Spiralia</taxon>
        <taxon>Lophotrochozoa</taxon>
        <taxon>Mollusca</taxon>
        <taxon>Bivalvia</taxon>
        <taxon>Autobranchia</taxon>
        <taxon>Pteriomorphia</taxon>
        <taxon>Mytilida</taxon>
        <taxon>Mytiloidea</taxon>
        <taxon>Mytilidae</taxon>
        <taxon>Mytilinae</taxon>
        <taxon>Mytilus</taxon>
    </lineage>
</organism>
<dbReference type="SMART" id="SM00355">
    <property type="entry name" value="ZnF_C2H2"/>
    <property type="match status" value="11"/>
</dbReference>
<feature type="domain" description="C2H2-type" evidence="8">
    <location>
        <begin position="233"/>
        <end position="261"/>
    </location>
</feature>
<dbReference type="InterPro" id="IPR050826">
    <property type="entry name" value="Krueppel_C2H2_ZnFinger"/>
</dbReference>
<dbReference type="Pfam" id="PF00096">
    <property type="entry name" value="zf-C2H2"/>
    <property type="match status" value="4"/>
</dbReference>
<gene>
    <name evidence="9" type="ORF">MCOR_36990</name>
</gene>
<feature type="compositionally biased region" description="Basic residues" evidence="7">
    <location>
        <begin position="1493"/>
        <end position="1509"/>
    </location>
</feature>
<evidence type="ECO:0000313" key="9">
    <source>
        <dbReference type="EMBL" id="CAC5403078.1"/>
    </source>
</evidence>
<feature type="domain" description="C2H2-type" evidence="8">
    <location>
        <begin position="165"/>
        <end position="192"/>
    </location>
</feature>
<evidence type="ECO:0000256" key="5">
    <source>
        <dbReference type="ARBA" id="ARBA00023242"/>
    </source>
</evidence>
<feature type="region of interest" description="Disordered" evidence="7">
    <location>
        <begin position="578"/>
        <end position="603"/>
    </location>
</feature>
<feature type="domain" description="C2H2-type" evidence="8">
    <location>
        <begin position="108"/>
        <end position="135"/>
    </location>
</feature>
<feature type="domain" description="C2H2-type" evidence="8">
    <location>
        <begin position="206"/>
        <end position="228"/>
    </location>
</feature>
<evidence type="ECO:0000256" key="4">
    <source>
        <dbReference type="ARBA" id="ARBA00022833"/>
    </source>
</evidence>
<evidence type="ECO:0000256" key="3">
    <source>
        <dbReference type="ARBA" id="ARBA00022771"/>
    </source>
</evidence>
<dbReference type="PROSITE" id="PS50157">
    <property type="entry name" value="ZINC_FINGER_C2H2_2"/>
    <property type="match status" value="11"/>
</dbReference>
<feature type="domain" description="C2H2-type" evidence="8">
    <location>
        <begin position="303"/>
        <end position="330"/>
    </location>
</feature>
<feature type="compositionally biased region" description="Basic residues" evidence="7">
    <location>
        <begin position="1615"/>
        <end position="1629"/>
    </location>
</feature>
<feature type="region of interest" description="Disordered" evidence="7">
    <location>
        <begin position="1156"/>
        <end position="1182"/>
    </location>
</feature>
<feature type="region of interest" description="Disordered" evidence="7">
    <location>
        <begin position="821"/>
        <end position="842"/>
    </location>
</feature>
<feature type="compositionally biased region" description="Basic residues" evidence="7">
    <location>
        <begin position="1471"/>
        <end position="1485"/>
    </location>
</feature>
<feature type="compositionally biased region" description="Low complexity" evidence="7">
    <location>
        <begin position="990"/>
        <end position="1006"/>
    </location>
</feature>
<dbReference type="GO" id="GO:0008270">
    <property type="term" value="F:zinc ion binding"/>
    <property type="evidence" value="ECO:0007669"/>
    <property type="project" value="UniProtKB-KW"/>
</dbReference>
<evidence type="ECO:0000256" key="2">
    <source>
        <dbReference type="ARBA" id="ARBA00022737"/>
    </source>
</evidence>
<feature type="domain" description="C2H2-type" evidence="8">
    <location>
        <begin position="36"/>
        <end position="64"/>
    </location>
</feature>
<feature type="domain" description="C2H2-type" evidence="8">
    <location>
        <begin position="5"/>
        <end position="32"/>
    </location>
</feature>
<feature type="compositionally biased region" description="Basic and acidic residues" evidence="7">
    <location>
        <begin position="829"/>
        <end position="838"/>
    </location>
</feature>
<proteinExistence type="predicted"/>